<protein>
    <submittedName>
        <fullName evidence="1">Uncharacterized protein</fullName>
    </submittedName>
</protein>
<evidence type="ECO:0000313" key="1">
    <source>
        <dbReference type="EMBL" id="SCM71760.1"/>
    </source>
</evidence>
<organism evidence="1">
    <name type="scientific">uncultured Desulfovibrio sp</name>
    <dbReference type="NCBI Taxonomy" id="167968"/>
    <lineage>
        <taxon>Bacteria</taxon>
        <taxon>Pseudomonadati</taxon>
        <taxon>Thermodesulfobacteriota</taxon>
        <taxon>Desulfovibrionia</taxon>
        <taxon>Desulfovibrionales</taxon>
        <taxon>Desulfovibrionaceae</taxon>
        <taxon>Desulfovibrio</taxon>
        <taxon>environmental samples</taxon>
    </lineage>
</organism>
<sequence>MTVAGRAAEAKYVQSHGFSYQVMKKDANLSVARLPGHVHSGLALWTARAGARHNGTHGLHVCRSSVQECAQAGGIRLCAGPASEIICSGVPCRWSAP</sequence>
<accession>A0A212L2J7</accession>
<dbReference type="EMBL" id="FMJC01000002">
    <property type="protein sequence ID" value="SCM71760.1"/>
    <property type="molecule type" value="Genomic_DNA"/>
</dbReference>
<dbReference type="AlphaFoldDB" id="A0A212L2J7"/>
<proteinExistence type="predicted"/>
<name>A0A212L2J7_9BACT</name>
<reference evidence="1" key="1">
    <citation type="submission" date="2016-08" db="EMBL/GenBank/DDBJ databases">
        <authorList>
            <person name="Seilhamer J.J."/>
        </authorList>
    </citation>
    <scope>NUCLEOTIDE SEQUENCE</scope>
    <source>
        <strain evidence="1">86-1</strain>
    </source>
</reference>
<gene>
    <name evidence="1" type="ORF">KL86DES1_20183</name>
</gene>